<protein>
    <submittedName>
        <fullName evidence="2">Uncharacterized protein</fullName>
    </submittedName>
</protein>
<dbReference type="RefSeq" id="XP_014153141.1">
    <property type="nucleotide sequence ID" value="XM_014297666.1"/>
</dbReference>
<keyword evidence="3" id="KW-1185">Reference proteome</keyword>
<keyword evidence="1" id="KW-0732">Signal</keyword>
<proteinExistence type="predicted"/>
<organism evidence="2 3">
    <name type="scientific">Sphaeroforma arctica JP610</name>
    <dbReference type="NCBI Taxonomy" id="667725"/>
    <lineage>
        <taxon>Eukaryota</taxon>
        <taxon>Ichthyosporea</taxon>
        <taxon>Ichthyophonida</taxon>
        <taxon>Sphaeroforma</taxon>
    </lineage>
</organism>
<dbReference type="Proteomes" id="UP000054560">
    <property type="component" value="Unassembled WGS sequence"/>
</dbReference>
<accession>A0A0L0FRC5</accession>
<evidence type="ECO:0000313" key="2">
    <source>
        <dbReference type="EMBL" id="KNC79239.1"/>
    </source>
</evidence>
<reference evidence="2 3" key="1">
    <citation type="submission" date="2011-02" db="EMBL/GenBank/DDBJ databases">
        <title>The Genome Sequence of Sphaeroforma arctica JP610.</title>
        <authorList>
            <consortium name="The Broad Institute Genome Sequencing Platform"/>
            <person name="Russ C."/>
            <person name="Cuomo C."/>
            <person name="Young S.K."/>
            <person name="Zeng Q."/>
            <person name="Gargeya S."/>
            <person name="Alvarado L."/>
            <person name="Berlin A."/>
            <person name="Chapman S.B."/>
            <person name="Chen Z."/>
            <person name="Freedman E."/>
            <person name="Gellesch M."/>
            <person name="Goldberg J."/>
            <person name="Griggs A."/>
            <person name="Gujja S."/>
            <person name="Heilman E."/>
            <person name="Heiman D."/>
            <person name="Howarth C."/>
            <person name="Mehta T."/>
            <person name="Neiman D."/>
            <person name="Pearson M."/>
            <person name="Roberts A."/>
            <person name="Saif S."/>
            <person name="Shea T."/>
            <person name="Shenoy N."/>
            <person name="Sisk P."/>
            <person name="Stolte C."/>
            <person name="Sykes S."/>
            <person name="White J."/>
            <person name="Yandava C."/>
            <person name="Burger G."/>
            <person name="Gray M.W."/>
            <person name="Holland P.W.H."/>
            <person name="King N."/>
            <person name="Lang F.B.F."/>
            <person name="Roger A.J."/>
            <person name="Ruiz-Trillo I."/>
            <person name="Haas B."/>
            <person name="Nusbaum C."/>
            <person name="Birren B."/>
        </authorList>
    </citation>
    <scope>NUCLEOTIDE SEQUENCE [LARGE SCALE GENOMIC DNA]</scope>
    <source>
        <strain evidence="2 3">JP610</strain>
    </source>
</reference>
<sequence>MFVSRATFWSVVSIATCSTYAYEYEVTSCADMASYDAGVQQVRMQWNAAWRYTDDCRKLDYVKSQVNKACPRTPECLVDGFLDGLEDKYEERKMKCGCECSEETPAVTSSPVVSPTPACDGTGRSSANKKWDAALEVYGSTCGMLDTVLEVANFQCPSKKCGREEYNARVAELYNIDLRKCTEQCKGYGFAHGNRLAMSFCGTTALSTALGDEKLTISICNQEEQKKCEEQLEQYVYSMCDEARDSTAGAEYYDALRKSCAITIGPDHPIPTTKPFPNDNYMTCEMWHNESVDNNCDDLDGKYLDQETGCCRKLYRCGPWPKCTALECCTLLDY</sequence>
<dbReference type="EMBL" id="KQ242342">
    <property type="protein sequence ID" value="KNC79239.1"/>
    <property type="molecule type" value="Genomic_DNA"/>
</dbReference>
<gene>
    <name evidence="2" type="ORF">SARC_08363</name>
</gene>
<feature type="signal peptide" evidence="1">
    <location>
        <begin position="1"/>
        <end position="21"/>
    </location>
</feature>
<dbReference type="AlphaFoldDB" id="A0A0L0FRC5"/>
<dbReference type="GeneID" id="25908867"/>
<feature type="chain" id="PRO_5005538929" evidence="1">
    <location>
        <begin position="22"/>
        <end position="334"/>
    </location>
</feature>
<name>A0A0L0FRC5_9EUKA</name>
<evidence type="ECO:0000256" key="1">
    <source>
        <dbReference type="SAM" id="SignalP"/>
    </source>
</evidence>
<evidence type="ECO:0000313" key="3">
    <source>
        <dbReference type="Proteomes" id="UP000054560"/>
    </source>
</evidence>